<comment type="caution">
    <text evidence="9">The sequence shown here is derived from an EMBL/GenBank/DDBJ whole genome shotgun (WGS) entry which is preliminary data.</text>
</comment>
<organism evidence="9 10">
    <name type="scientific">Vibrio halioticoli NBRC 102217</name>
    <dbReference type="NCBI Taxonomy" id="1219072"/>
    <lineage>
        <taxon>Bacteria</taxon>
        <taxon>Pseudomonadati</taxon>
        <taxon>Pseudomonadota</taxon>
        <taxon>Gammaproteobacteria</taxon>
        <taxon>Vibrionales</taxon>
        <taxon>Vibrionaceae</taxon>
        <taxon>Vibrio</taxon>
    </lineage>
</organism>
<keyword evidence="10" id="KW-1185">Reference proteome</keyword>
<evidence type="ECO:0000256" key="5">
    <source>
        <dbReference type="PIRSR" id="PIRSR036492-1"/>
    </source>
</evidence>
<sequence length="476" mass="52737">MARLNLVSSDTLKQSEDLGLKLVALKKSYADAPNPSLEQRKQRLLLLKQSILEQQAQLVSALAKDFGNRSEFDSVLSDIIPTINHIKYTLKNLNRWAKPSKRHAGLMLFPSKVKVEYQPLGVVGIISPWNFPVMLSLPPVATAIAAGNKVMLKLSEFTPATNEVLTNILSVLDEEVVVIQGGATIAANFSALPFDHLLFTGSTSVGRMVAQAAAKNLTPVTLELGGKSPVIIAPDAQLEKIVDSIVFGKCVNAGQICVAPDYVLIDQNRADEFAELFAQRFNRYFAKDLSQFSHIINSQQYQRLQQYIEQAKATDGVRVIEVTAGNSTTEQNQLLPHLIFNPSDDLAVMKEEIFGPILPIITYQKVEEAIEYVNAHERPLALYVMSNEQPTVDYILANTHSGGVAVNDTIFHVAAEDAPFGGIGHSGMGRYHGEEGFRTFSHAKTVLYTPSYLPRARLILKYRKFVLSVMRKWFVR</sequence>
<dbReference type="Proteomes" id="UP000017800">
    <property type="component" value="Unassembled WGS sequence"/>
</dbReference>
<protein>
    <recommendedName>
        <fullName evidence="4">Aldehyde dehydrogenase</fullName>
    </recommendedName>
</protein>
<evidence type="ECO:0000256" key="4">
    <source>
        <dbReference type="PIRNR" id="PIRNR036492"/>
    </source>
</evidence>
<feature type="active site" evidence="5">
    <location>
        <position position="257"/>
    </location>
</feature>
<dbReference type="eggNOG" id="COG1012">
    <property type="taxonomic scope" value="Bacteria"/>
</dbReference>
<dbReference type="InterPro" id="IPR012394">
    <property type="entry name" value="Aldehyde_DH_NAD(P)"/>
</dbReference>
<evidence type="ECO:0000313" key="9">
    <source>
        <dbReference type="EMBL" id="GAD89638.1"/>
    </source>
</evidence>
<dbReference type="InterPro" id="IPR016161">
    <property type="entry name" value="Ald_DH/histidinol_DH"/>
</dbReference>
<dbReference type="EMBL" id="BAUJ01000024">
    <property type="protein sequence ID" value="GAD89638.1"/>
    <property type="molecule type" value="Genomic_DNA"/>
</dbReference>
<evidence type="ECO:0000256" key="7">
    <source>
        <dbReference type="RuleBase" id="RU003345"/>
    </source>
</evidence>
<dbReference type="InterPro" id="IPR029510">
    <property type="entry name" value="Ald_DH_CS_GLU"/>
</dbReference>
<dbReference type="OrthoDB" id="9812625at2"/>
<dbReference type="InterPro" id="IPR016162">
    <property type="entry name" value="Ald_DH_N"/>
</dbReference>
<dbReference type="PANTHER" id="PTHR43570:SF20">
    <property type="entry name" value="ALDEHYDE DEHYDROGENASE ALDX-RELATED"/>
    <property type="match status" value="1"/>
</dbReference>
<evidence type="ECO:0000313" key="10">
    <source>
        <dbReference type="Proteomes" id="UP000017800"/>
    </source>
</evidence>
<dbReference type="AlphaFoldDB" id="V5FDF5"/>
<evidence type="ECO:0000256" key="6">
    <source>
        <dbReference type="PROSITE-ProRule" id="PRU10007"/>
    </source>
</evidence>
<dbReference type="Gene3D" id="3.40.309.10">
    <property type="entry name" value="Aldehyde Dehydrogenase, Chain A, domain 2"/>
    <property type="match status" value="1"/>
</dbReference>
<dbReference type="Gene3D" id="3.40.605.10">
    <property type="entry name" value="Aldehyde Dehydrogenase, Chain A, domain 1"/>
    <property type="match status" value="1"/>
</dbReference>
<dbReference type="FunFam" id="3.40.605.10:FF:000004">
    <property type="entry name" value="Aldehyde dehydrogenase"/>
    <property type="match status" value="1"/>
</dbReference>
<dbReference type="RefSeq" id="WP_023404002.1">
    <property type="nucleotide sequence ID" value="NZ_BAUJ01000024.1"/>
</dbReference>
<evidence type="ECO:0000256" key="2">
    <source>
        <dbReference type="ARBA" id="ARBA00023002"/>
    </source>
</evidence>
<dbReference type="Pfam" id="PF00171">
    <property type="entry name" value="Aldedh"/>
    <property type="match status" value="1"/>
</dbReference>
<evidence type="ECO:0000259" key="8">
    <source>
        <dbReference type="Pfam" id="PF00171"/>
    </source>
</evidence>
<accession>V5FDF5</accession>
<dbReference type="GO" id="GO:0006081">
    <property type="term" value="P:aldehyde metabolic process"/>
    <property type="evidence" value="ECO:0007669"/>
    <property type="project" value="InterPro"/>
</dbReference>
<feature type="active site" evidence="5 6">
    <location>
        <position position="223"/>
    </location>
</feature>
<dbReference type="InterPro" id="IPR016163">
    <property type="entry name" value="Ald_DH_C"/>
</dbReference>
<dbReference type="PROSITE" id="PS00687">
    <property type="entry name" value="ALDEHYDE_DEHYDR_GLU"/>
    <property type="match status" value="1"/>
</dbReference>
<keyword evidence="2 4" id="KW-0560">Oxidoreductase</keyword>
<keyword evidence="3" id="KW-0520">NAD</keyword>
<name>V5FDF5_9VIBR</name>
<comment type="similarity">
    <text evidence="1 4 7">Belongs to the aldehyde dehydrogenase family.</text>
</comment>
<dbReference type="PIRSF" id="PIRSF036492">
    <property type="entry name" value="ALDH"/>
    <property type="match status" value="1"/>
</dbReference>
<dbReference type="PANTHER" id="PTHR43570">
    <property type="entry name" value="ALDEHYDE DEHYDROGENASE"/>
    <property type="match status" value="1"/>
</dbReference>
<reference evidence="9 10" key="1">
    <citation type="submission" date="2013-11" db="EMBL/GenBank/DDBJ databases">
        <title>Whole genome shotgun sequence of Vibrio halioticoli NBRC 102217.</title>
        <authorList>
            <person name="Isaki S."/>
            <person name="Kimura A."/>
            <person name="Ohji S."/>
            <person name="Hosoyama A."/>
            <person name="Fujita N."/>
            <person name="Hashimoto M."/>
            <person name="Hosoyama Y."/>
            <person name="Yamazoe A."/>
        </authorList>
    </citation>
    <scope>NUCLEOTIDE SEQUENCE [LARGE SCALE GENOMIC DNA]</scope>
    <source>
        <strain evidence="9 10">NBRC 102217</strain>
    </source>
</reference>
<dbReference type="InterPro" id="IPR015590">
    <property type="entry name" value="Aldehyde_DH_dom"/>
</dbReference>
<dbReference type="GO" id="GO:0004029">
    <property type="term" value="F:aldehyde dehydrogenase (NAD+) activity"/>
    <property type="evidence" value="ECO:0007669"/>
    <property type="project" value="TreeGrafter"/>
</dbReference>
<dbReference type="SUPFAM" id="SSF53720">
    <property type="entry name" value="ALDH-like"/>
    <property type="match status" value="1"/>
</dbReference>
<proteinExistence type="inferred from homology"/>
<dbReference type="CDD" id="cd07133">
    <property type="entry name" value="ALDH_CALDH_CalB"/>
    <property type="match status" value="1"/>
</dbReference>
<feature type="domain" description="Aldehyde dehydrogenase" evidence="8">
    <location>
        <begin position="34"/>
        <end position="446"/>
    </location>
</feature>
<evidence type="ECO:0000256" key="1">
    <source>
        <dbReference type="ARBA" id="ARBA00009986"/>
    </source>
</evidence>
<gene>
    <name evidence="9" type="ORF">VHA01S_024_00320</name>
</gene>
<evidence type="ECO:0000256" key="3">
    <source>
        <dbReference type="ARBA" id="ARBA00023027"/>
    </source>
</evidence>
<dbReference type="GO" id="GO:0005737">
    <property type="term" value="C:cytoplasm"/>
    <property type="evidence" value="ECO:0007669"/>
    <property type="project" value="TreeGrafter"/>
</dbReference>